<feature type="compositionally biased region" description="Basic and acidic residues" evidence="1">
    <location>
        <begin position="152"/>
        <end position="162"/>
    </location>
</feature>
<feature type="compositionally biased region" description="Basic and acidic residues" evidence="1">
    <location>
        <begin position="13"/>
        <end position="25"/>
    </location>
</feature>
<evidence type="ECO:0000313" key="2">
    <source>
        <dbReference type="EMBL" id="KAK1761911.1"/>
    </source>
</evidence>
<sequence>MASLANGAHAHAHASDPGDLSDDKLEAAGDNVNVLRLSAQYRHAGDNSPPRVQQLELCFHDWAADNPVALHCGGNANKIGVDSPADQPARSSPAAPSTPAPLTSSHAPSPPRTYSATPPRRGSPGCSYEPSQPGRHSLACRRASADPSRCPSPDRDSLDRRIQPPPGRRGHGQRPRRHSRDACQFALPSLADAATRALALETSLDELRHCDTLLPTRTVTTTALTTSNHTHAAERAVTRPSESAHRWILATADGCGGAAGGLRQRRRLALLPVAVAEPTCAPSRVIGPRRSSRARSRLPSPIPCSTTPARLLFQRHGTGPVAVLLNVPPSVRPDD</sequence>
<proteinExistence type="predicted"/>
<feature type="region of interest" description="Disordered" evidence="1">
    <location>
        <begin position="1"/>
        <end position="25"/>
    </location>
</feature>
<dbReference type="EMBL" id="MU839047">
    <property type="protein sequence ID" value="KAK1761911.1"/>
    <property type="molecule type" value="Genomic_DNA"/>
</dbReference>
<protein>
    <submittedName>
        <fullName evidence="2">Uncharacterized protein</fullName>
    </submittedName>
</protein>
<comment type="caution">
    <text evidence="2">The sequence shown here is derived from an EMBL/GenBank/DDBJ whole genome shotgun (WGS) entry which is preliminary data.</text>
</comment>
<reference evidence="2" key="1">
    <citation type="submission" date="2023-06" db="EMBL/GenBank/DDBJ databases">
        <title>Genome-scale phylogeny and comparative genomics of the fungal order Sordariales.</title>
        <authorList>
            <consortium name="Lawrence Berkeley National Laboratory"/>
            <person name="Hensen N."/>
            <person name="Bonometti L."/>
            <person name="Westerberg I."/>
            <person name="Brannstrom I.O."/>
            <person name="Guillou S."/>
            <person name="Cros-Aarteil S."/>
            <person name="Calhoun S."/>
            <person name="Haridas S."/>
            <person name="Kuo A."/>
            <person name="Mondo S."/>
            <person name="Pangilinan J."/>
            <person name="Riley R."/>
            <person name="Labutti K."/>
            <person name="Andreopoulos B."/>
            <person name="Lipzen A."/>
            <person name="Chen C."/>
            <person name="Yanf M."/>
            <person name="Daum C."/>
            <person name="Ng V."/>
            <person name="Clum A."/>
            <person name="Steindorff A."/>
            <person name="Ohm R."/>
            <person name="Martin F."/>
            <person name="Silar P."/>
            <person name="Natvig D."/>
            <person name="Lalanne C."/>
            <person name="Gautier V."/>
            <person name="Ament-Velasquez S.L."/>
            <person name="Kruys A."/>
            <person name="Hutchinson M.I."/>
            <person name="Powell A.J."/>
            <person name="Barry K."/>
            <person name="Miller A.N."/>
            <person name="Grigoriev I.V."/>
            <person name="Debuchy R."/>
            <person name="Gladieux P."/>
            <person name="Thoren M.H."/>
            <person name="Johannesson H."/>
        </authorList>
    </citation>
    <scope>NUCLEOTIDE SEQUENCE</scope>
    <source>
        <strain evidence="2">8032-3</strain>
    </source>
</reference>
<keyword evidence="3" id="KW-1185">Reference proteome</keyword>
<evidence type="ECO:0000313" key="3">
    <source>
        <dbReference type="Proteomes" id="UP001244011"/>
    </source>
</evidence>
<feature type="compositionally biased region" description="Basic residues" evidence="1">
    <location>
        <begin position="168"/>
        <end position="179"/>
    </location>
</feature>
<feature type="compositionally biased region" description="Low complexity" evidence="1">
    <location>
        <begin position="83"/>
        <end position="107"/>
    </location>
</feature>
<dbReference type="Proteomes" id="UP001244011">
    <property type="component" value="Unassembled WGS sequence"/>
</dbReference>
<gene>
    <name evidence="2" type="ORF">QBC33DRAFT_564299</name>
</gene>
<organism evidence="2 3">
    <name type="scientific">Phialemonium atrogriseum</name>
    <dbReference type="NCBI Taxonomy" id="1093897"/>
    <lineage>
        <taxon>Eukaryota</taxon>
        <taxon>Fungi</taxon>
        <taxon>Dikarya</taxon>
        <taxon>Ascomycota</taxon>
        <taxon>Pezizomycotina</taxon>
        <taxon>Sordariomycetes</taxon>
        <taxon>Sordariomycetidae</taxon>
        <taxon>Cephalothecales</taxon>
        <taxon>Cephalothecaceae</taxon>
        <taxon>Phialemonium</taxon>
    </lineage>
</organism>
<dbReference type="AlphaFoldDB" id="A0AAJ0BPG2"/>
<accession>A0AAJ0BPG2</accession>
<name>A0AAJ0BPG2_9PEZI</name>
<dbReference type="GeneID" id="85313546"/>
<evidence type="ECO:0000256" key="1">
    <source>
        <dbReference type="SAM" id="MobiDB-lite"/>
    </source>
</evidence>
<feature type="region of interest" description="Disordered" evidence="1">
    <location>
        <begin position="79"/>
        <end position="180"/>
    </location>
</feature>
<dbReference type="RefSeq" id="XP_060278124.1">
    <property type="nucleotide sequence ID" value="XM_060430359.1"/>
</dbReference>